<dbReference type="SUPFAM" id="SSF53098">
    <property type="entry name" value="Ribonuclease H-like"/>
    <property type="match status" value="1"/>
</dbReference>
<keyword evidence="13" id="KW-1185">Reference proteome</keyword>
<dbReference type="GO" id="GO:0046872">
    <property type="term" value="F:metal ion binding"/>
    <property type="evidence" value="ECO:0007669"/>
    <property type="project" value="UniProtKB-KW"/>
</dbReference>
<comment type="cofactor">
    <cofactor evidence="2">
        <name>Mg(2+)</name>
        <dbReference type="ChEBI" id="CHEBI:18420"/>
    </cofactor>
</comment>
<dbReference type="FunFam" id="3.40.970.10:FF:000001">
    <property type="entry name" value="Ribonuclease H1"/>
    <property type="match status" value="1"/>
</dbReference>
<evidence type="ECO:0000256" key="4">
    <source>
        <dbReference type="ARBA" id="ARBA00012180"/>
    </source>
</evidence>
<dbReference type="InterPro" id="IPR002156">
    <property type="entry name" value="RNaseH_domain"/>
</dbReference>
<dbReference type="InterPro" id="IPR011320">
    <property type="entry name" value="RNase_H1_N"/>
</dbReference>
<dbReference type="GeneID" id="37045492"/>
<dbReference type="Proteomes" id="UP000245768">
    <property type="component" value="Unassembled WGS sequence"/>
</dbReference>
<accession>A0A316YNP2</accession>
<evidence type="ECO:0000256" key="6">
    <source>
        <dbReference type="ARBA" id="ARBA00022723"/>
    </source>
</evidence>
<dbReference type="GO" id="GO:0004523">
    <property type="term" value="F:RNA-DNA hybrid ribonuclease activity"/>
    <property type="evidence" value="ECO:0007669"/>
    <property type="project" value="UniProtKB-EC"/>
</dbReference>
<dbReference type="InterPro" id="IPR050092">
    <property type="entry name" value="RNase_H"/>
</dbReference>
<evidence type="ECO:0000259" key="11">
    <source>
        <dbReference type="PROSITE" id="PS50879"/>
    </source>
</evidence>
<dbReference type="InterPro" id="IPR009027">
    <property type="entry name" value="Ribosomal_bL9/RNase_H1_N"/>
</dbReference>
<evidence type="ECO:0000256" key="1">
    <source>
        <dbReference type="ARBA" id="ARBA00000077"/>
    </source>
</evidence>
<evidence type="ECO:0000256" key="3">
    <source>
        <dbReference type="ARBA" id="ARBA00005300"/>
    </source>
</evidence>
<dbReference type="CDD" id="cd09280">
    <property type="entry name" value="RNase_HI_eukaryote_like"/>
    <property type="match status" value="1"/>
</dbReference>
<keyword evidence="8" id="KW-0378">Hydrolase</keyword>
<dbReference type="STRING" id="215250.A0A316YNP2"/>
<dbReference type="AlphaFoldDB" id="A0A316YNP2"/>
<dbReference type="Pfam" id="PF00075">
    <property type="entry name" value="RNase_H"/>
    <property type="match status" value="1"/>
</dbReference>
<comment type="similarity">
    <text evidence="3">Belongs to the RNase H family.</text>
</comment>
<dbReference type="GO" id="GO:0003676">
    <property type="term" value="F:nucleic acid binding"/>
    <property type="evidence" value="ECO:0007669"/>
    <property type="project" value="InterPro"/>
</dbReference>
<feature type="region of interest" description="Disordered" evidence="10">
    <location>
        <begin position="344"/>
        <end position="370"/>
    </location>
</feature>
<dbReference type="RefSeq" id="XP_025378039.1">
    <property type="nucleotide sequence ID" value="XM_025523576.1"/>
</dbReference>
<keyword evidence="7" id="KW-0255">Endonuclease</keyword>
<dbReference type="EC" id="3.1.26.4" evidence="4"/>
<dbReference type="Gene3D" id="3.30.420.10">
    <property type="entry name" value="Ribonuclease H-like superfamily/Ribonuclease H"/>
    <property type="match status" value="1"/>
</dbReference>
<keyword evidence="9" id="KW-0460">Magnesium</keyword>
<dbReference type="PANTHER" id="PTHR10642:SF26">
    <property type="entry name" value="RIBONUCLEASE H1"/>
    <property type="match status" value="1"/>
</dbReference>
<feature type="compositionally biased region" description="Acidic residues" evidence="10">
    <location>
        <begin position="356"/>
        <end position="370"/>
    </location>
</feature>
<dbReference type="InterPro" id="IPR012337">
    <property type="entry name" value="RNaseH-like_sf"/>
</dbReference>
<gene>
    <name evidence="12" type="ORF">FA10DRAFT_279862</name>
</gene>
<dbReference type="PANTHER" id="PTHR10642">
    <property type="entry name" value="RIBONUCLEASE H1"/>
    <property type="match status" value="1"/>
</dbReference>
<keyword evidence="5" id="KW-0540">Nuclease</keyword>
<evidence type="ECO:0000313" key="13">
    <source>
        <dbReference type="Proteomes" id="UP000245768"/>
    </source>
</evidence>
<feature type="compositionally biased region" description="Basic and acidic residues" evidence="10">
    <location>
        <begin position="69"/>
        <end position="81"/>
    </location>
</feature>
<keyword evidence="6" id="KW-0479">Metal-binding</keyword>
<dbReference type="Pfam" id="PF01693">
    <property type="entry name" value="Cauli_VI"/>
    <property type="match status" value="1"/>
</dbReference>
<dbReference type="PROSITE" id="PS50879">
    <property type="entry name" value="RNASE_H_1"/>
    <property type="match status" value="1"/>
</dbReference>
<dbReference type="InterPro" id="IPR037056">
    <property type="entry name" value="RNase_H1_N_sf"/>
</dbReference>
<evidence type="ECO:0000256" key="10">
    <source>
        <dbReference type="SAM" id="MobiDB-lite"/>
    </source>
</evidence>
<feature type="region of interest" description="Disordered" evidence="10">
    <location>
        <begin position="59"/>
        <end position="83"/>
    </location>
</feature>
<dbReference type="EMBL" id="KZ819636">
    <property type="protein sequence ID" value="PWN90841.1"/>
    <property type="molecule type" value="Genomic_DNA"/>
</dbReference>
<feature type="domain" description="RNase H type-1" evidence="11">
    <location>
        <begin position="118"/>
        <end position="280"/>
    </location>
</feature>
<dbReference type="SUPFAM" id="SSF55658">
    <property type="entry name" value="L9 N-domain-like"/>
    <property type="match status" value="1"/>
</dbReference>
<evidence type="ECO:0000256" key="7">
    <source>
        <dbReference type="ARBA" id="ARBA00022759"/>
    </source>
</evidence>
<evidence type="ECO:0000256" key="5">
    <source>
        <dbReference type="ARBA" id="ARBA00022722"/>
    </source>
</evidence>
<dbReference type="InParanoid" id="A0A316YNP2"/>
<dbReference type="GO" id="GO:0043137">
    <property type="term" value="P:DNA replication, removal of RNA primer"/>
    <property type="evidence" value="ECO:0007669"/>
    <property type="project" value="TreeGrafter"/>
</dbReference>
<organism evidence="12 13">
    <name type="scientific">Acaromyces ingoldii</name>
    <dbReference type="NCBI Taxonomy" id="215250"/>
    <lineage>
        <taxon>Eukaryota</taxon>
        <taxon>Fungi</taxon>
        <taxon>Dikarya</taxon>
        <taxon>Basidiomycota</taxon>
        <taxon>Ustilaginomycotina</taxon>
        <taxon>Exobasidiomycetes</taxon>
        <taxon>Exobasidiales</taxon>
        <taxon>Cryptobasidiaceae</taxon>
        <taxon>Acaromyces</taxon>
    </lineage>
</organism>
<dbReference type="InterPro" id="IPR036397">
    <property type="entry name" value="RNaseH_sf"/>
</dbReference>
<proteinExistence type="inferred from homology"/>
<evidence type="ECO:0000256" key="2">
    <source>
        <dbReference type="ARBA" id="ARBA00001946"/>
    </source>
</evidence>
<evidence type="ECO:0000313" key="12">
    <source>
        <dbReference type="EMBL" id="PWN90841.1"/>
    </source>
</evidence>
<dbReference type="OrthoDB" id="245563at2759"/>
<reference evidence="12 13" key="1">
    <citation type="journal article" date="2018" name="Mol. Biol. Evol.">
        <title>Broad Genomic Sampling Reveals a Smut Pathogenic Ancestry of the Fungal Clade Ustilaginomycotina.</title>
        <authorList>
            <person name="Kijpornyongpan T."/>
            <person name="Mondo S.J."/>
            <person name="Barry K."/>
            <person name="Sandor L."/>
            <person name="Lee J."/>
            <person name="Lipzen A."/>
            <person name="Pangilinan J."/>
            <person name="LaButti K."/>
            <person name="Hainaut M."/>
            <person name="Henrissat B."/>
            <person name="Grigoriev I.V."/>
            <person name="Spatafora J.W."/>
            <person name="Aime M.C."/>
        </authorList>
    </citation>
    <scope>NUCLEOTIDE SEQUENCE [LARGE SCALE GENOMIC DNA]</scope>
    <source>
        <strain evidence="12 13">MCA 4198</strain>
    </source>
</reference>
<name>A0A316YNP2_9BASI</name>
<dbReference type="FunCoup" id="A0A316YNP2">
    <property type="interactions" value="54"/>
</dbReference>
<protein>
    <recommendedName>
        <fullName evidence="4">ribonuclease H</fullName>
        <ecNumber evidence="4">3.1.26.4</ecNumber>
    </recommendedName>
</protein>
<dbReference type="Gene3D" id="3.40.970.10">
    <property type="entry name" value="Ribonuclease H1, N-terminal domain"/>
    <property type="match status" value="1"/>
</dbReference>
<evidence type="ECO:0000256" key="8">
    <source>
        <dbReference type="ARBA" id="ARBA00022801"/>
    </source>
</evidence>
<comment type="catalytic activity">
    <reaction evidence="1">
        <text>Endonucleolytic cleavage to 5'-phosphomonoester.</text>
        <dbReference type="EC" id="3.1.26.4"/>
    </reaction>
</comment>
<evidence type="ECO:0000256" key="9">
    <source>
        <dbReference type="ARBA" id="ARBA00022842"/>
    </source>
</evidence>
<sequence length="370" mass="40454">MAKASFYAVQQGRKTGVFRTWDECKQQVDHFPGARYKKFSSNEEAEAFVRGEAAPASSSLAASSSSLKRPREEQASPKELVKSAGAAPLLGASGSIARCRLASSPTQPLAESEETEDGVRVIEVYTDGASSHNGQKGAAAGYGVYWPEGDEDQTSDVHGLNVSERLDGELQTNNRAELMALIKAVQLCPDKDAKMTLYTDSQYAINAITVWQHAWRRNKWQRRPAKAGSGASPVLNKDLIRRLEHEMASRLHRPKLVYVKGHNRNHGNEMADRLAVAGAAKAAIPRDMWVEHEPPVSDDEGSGGDRKRQRTVIDLWTKAGVSVEKAREKAGILLPQAEEKVAAAEAEKDKDVLNVAEEDDGGVDWDQVEV</sequence>